<evidence type="ECO:0000313" key="2">
    <source>
        <dbReference type="Proteomes" id="UP001174909"/>
    </source>
</evidence>
<organism evidence="1 2">
    <name type="scientific">Geodia barretti</name>
    <name type="common">Barrett's horny sponge</name>
    <dbReference type="NCBI Taxonomy" id="519541"/>
    <lineage>
        <taxon>Eukaryota</taxon>
        <taxon>Metazoa</taxon>
        <taxon>Porifera</taxon>
        <taxon>Demospongiae</taxon>
        <taxon>Heteroscleromorpha</taxon>
        <taxon>Tetractinellida</taxon>
        <taxon>Astrophorina</taxon>
        <taxon>Geodiidae</taxon>
        <taxon>Geodia</taxon>
    </lineage>
</organism>
<comment type="caution">
    <text evidence="1">The sequence shown here is derived from an EMBL/GenBank/DDBJ whole genome shotgun (WGS) entry which is preliminary data.</text>
</comment>
<dbReference type="EMBL" id="CASHTH010001319">
    <property type="protein sequence ID" value="CAI8013980.1"/>
    <property type="molecule type" value="Genomic_DNA"/>
</dbReference>
<proteinExistence type="predicted"/>
<keyword evidence="2" id="KW-1185">Reference proteome</keyword>
<reference evidence="1" key="1">
    <citation type="submission" date="2023-03" db="EMBL/GenBank/DDBJ databases">
        <authorList>
            <person name="Steffen K."/>
            <person name="Cardenas P."/>
        </authorList>
    </citation>
    <scope>NUCLEOTIDE SEQUENCE</scope>
</reference>
<dbReference type="Proteomes" id="UP001174909">
    <property type="component" value="Unassembled WGS sequence"/>
</dbReference>
<name>A0AA35RLY5_GEOBA</name>
<evidence type="ECO:0000313" key="1">
    <source>
        <dbReference type="EMBL" id="CAI8013980.1"/>
    </source>
</evidence>
<dbReference type="AlphaFoldDB" id="A0AA35RLY5"/>
<gene>
    <name evidence="1" type="ORF">GBAR_LOCUS8793</name>
</gene>
<sequence>MVTKTNLYKVTIIMRNRNLFHYRQGQSAKVQSALLWRAAWLQTQRWTDRQRERADERARASAEWLTRKPVQCPMRRKVMRTLLGEVKERRERSS</sequence>
<accession>A0AA35RLY5</accession>
<protein>
    <submittedName>
        <fullName evidence="1">Uncharacterized protein</fullName>
    </submittedName>
</protein>